<evidence type="ECO:0000313" key="8">
    <source>
        <dbReference type="Proteomes" id="UP001354989"/>
    </source>
</evidence>
<evidence type="ECO:0000259" key="6">
    <source>
        <dbReference type="Pfam" id="PF07687"/>
    </source>
</evidence>
<keyword evidence="3" id="KW-0378">Hydrolase</keyword>
<gene>
    <name evidence="7" type="ORF">PEPS_38460</name>
</gene>
<dbReference type="CDD" id="cd05651">
    <property type="entry name" value="M20_ArgE_DapE-like"/>
    <property type="match status" value="1"/>
</dbReference>
<keyword evidence="4" id="KW-0862">Zinc</keyword>
<evidence type="ECO:0000256" key="4">
    <source>
        <dbReference type="ARBA" id="ARBA00022833"/>
    </source>
</evidence>
<dbReference type="Gene3D" id="3.40.630.10">
    <property type="entry name" value="Zn peptidases"/>
    <property type="match status" value="1"/>
</dbReference>
<proteinExistence type="predicted"/>
<comment type="cofactor">
    <cofactor evidence="1">
        <name>Zn(2+)</name>
        <dbReference type="ChEBI" id="CHEBI:29105"/>
    </cofactor>
</comment>
<dbReference type="RefSeq" id="WP_338399004.1">
    <property type="nucleotide sequence ID" value="NZ_AP025295.1"/>
</dbReference>
<keyword evidence="2" id="KW-0479">Metal-binding</keyword>
<dbReference type="InterPro" id="IPR002933">
    <property type="entry name" value="Peptidase_M20"/>
</dbReference>
<dbReference type="SUPFAM" id="SSF55031">
    <property type="entry name" value="Bacterial exopeptidase dimerisation domain"/>
    <property type="match status" value="1"/>
</dbReference>
<feature type="domain" description="Peptidase M20 dimerisation" evidence="6">
    <location>
        <begin position="169"/>
        <end position="270"/>
    </location>
</feature>
<dbReference type="InterPro" id="IPR001261">
    <property type="entry name" value="ArgE/DapE_CS"/>
</dbReference>
<evidence type="ECO:0000256" key="3">
    <source>
        <dbReference type="ARBA" id="ARBA00022801"/>
    </source>
</evidence>
<reference evidence="7 8" key="1">
    <citation type="submission" date="2021-12" db="EMBL/GenBank/DDBJ databases">
        <title>Genome sequencing of bacteria with rrn-lacking chromosome and rrn-plasmid.</title>
        <authorList>
            <person name="Anda M."/>
            <person name="Iwasaki W."/>
        </authorList>
    </citation>
    <scope>NUCLEOTIDE SEQUENCE [LARGE SCALE GENOMIC DNA]</scope>
    <source>
        <strain evidence="7 8">NBRC 101262</strain>
        <plasmid evidence="7 8">pPP3</plasmid>
    </source>
</reference>
<dbReference type="EMBL" id="AP025295">
    <property type="protein sequence ID" value="BDD01566.1"/>
    <property type="molecule type" value="Genomic_DNA"/>
</dbReference>
<organism evidence="7 8">
    <name type="scientific">Persicobacter psychrovividus</name>
    <dbReference type="NCBI Taxonomy" id="387638"/>
    <lineage>
        <taxon>Bacteria</taxon>
        <taxon>Pseudomonadati</taxon>
        <taxon>Bacteroidota</taxon>
        <taxon>Cytophagia</taxon>
        <taxon>Cytophagales</taxon>
        <taxon>Persicobacteraceae</taxon>
        <taxon>Persicobacter</taxon>
    </lineage>
</organism>
<dbReference type="InterPro" id="IPR011650">
    <property type="entry name" value="Peptidase_M20_dimer"/>
</dbReference>
<sequence length="361" mass="39455">MPSVTNLTAEAIDLLKRLIATPSLSKAEDKTADLIAQYLADKGFHVQRQQHNVWVKATNAVEGAPVLLLNSHHDTVKPNKGWVRDPFAPTVEGDQLFGLGSNDAGASAVSLIATFCYLAKQESMPVQLVLAITAEEENSGVNGIRSILPVLGKIDCAIVGEPTAMELAIAEKGLLVLDVTAKGKAGHAAREEGVNALYLAMDDIQWFRNYQFEHASDFLGPVKMSVTQIQAGYQHNVVPDECKFVVDVRTNECYSNAQVLETIRTHVNADVQPRSTHLNSSKIALNHPLIQRGIQLERPYYGSPTMSDQAMLSCPSLKMGPGMSARSHTPDEFIMLSEIEAAIPLYIKLLSGLEIPHWHQD</sequence>
<accession>A0ABN6LEZ9</accession>
<geneLocation type="plasmid" evidence="7 8">
    <name>pPP3</name>
</geneLocation>
<dbReference type="SUPFAM" id="SSF53187">
    <property type="entry name" value="Zn-dependent exopeptidases"/>
    <property type="match status" value="1"/>
</dbReference>
<evidence type="ECO:0000256" key="2">
    <source>
        <dbReference type="ARBA" id="ARBA00022723"/>
    </source>
</evidence>
<dbReference type="Pfam" id="PF07687">
    <property type="entry name" value="M20_dimer"/>
    <property type="match status" value="1"/>
</dbReference>
<name>A0ABN6LEZ9_9BACT</name>
<dbReference type="PANTHER" id="PTHR43808">
    <property type="entry name" value="ACETYLORNITHINE DEACETYLASE"/>
    <property type="match status" value="1"/>
</dbReference>
<evidence type="ECO:0000256" key="5">
    <source>
        <dbReference type="ARBA" id="ARBA00023285"/>
    </source>
</evidence>
<dbReference type="Pfam" id="PF01546">
    <property type="entry name" value="Peptidase_M20"/>
    <property type="match status" value="1"/>
</dbReference>
<dbReference type="InterPro" id="IPR036264">
    <property type="entry name" value="Bact_exopeptidase_dim_dom"/>
</dbReference>
<dbReference type="InterPro" id="IPR050072">
    <property type="entry name" value="Peptidase_M20A"/>
</dbReference>
<dbReference type="PROSITE" id="PS00758">
    <property type="entry name" value="ARGE_DAPE_CPG2_1"/>
    <property type="match status" value="1"/>
</dbReference>
<dbReference type="PANTHER" id="PTHR43808:SF31">
    <property type="entry name" value="N-ACETYL-L-CITRULLINE DEACETYLASE"/>
    <property type="match status" value="1"/>
</dbReference>
<evidence type="ECO:0000313" key="7">
    <source>
        <dbReference type="EMBL" id="BDD01566.1"/>
    </source>
</evidence>
<dbReference type="Gene3D" id="3.30.70.360">
    <property type="match status" value="1"/>
</dbReference>
<keyword evidence="8" id="KW-1185">Reference proteome</keyword>
<keyword evidence="5" id="KW-0170">Cobalt</keyword>
<protein>
    <submittedName>
        <fullName evidence="7">Acetylornithine deacetylase</fullName>
    </submittedName>
</protein>
<evidence type="ECO:0000256" key="1">
    <source>
        <dbReference type="ARBA" id="ARBA00001947"/>
    </source>
</evidence>
<keyword evidence="7" id="KW-0614">Plasmid</keyword>
<dbReference type="Proteomes" id="UP001354989">
    <property type="component" value="Plasmid pPP3"/>
</dbReference>